<evidence type="ECO:0000256" key="1">
    <source>
        <dbReference type="ARBA" id="ARBA00001933"/>
    </source>
</evidence>
<protein>
    <submittedName>
        <fullName evidence="4">Class III aminotransferase</fullName>
    </submittedName>
</protein>
<dbReference type="InterPro" id="IPR015424">
    <property type="entry name" value="PyrdxlP-dep_Trfase"/>
</dbReference>
<dbReference type="Gene3D" id="3.20.20.140">
    <property type="entry name" value="Metal-dependent hydrolases"/>
    <property type="match status" value="1"/>
</dbReference>
<comment type="cofactor">
    <cofactor evidence="1">
        <name>pyridoxal 5'-phosphate</name>
        <dbReference type="ChEBI" id="CHEBI:597326"/>
    </cofactor>
</comment>
<dbReference type="Gene3D" id="3.90.1150.10">
    <property type="entry name" value="Aspartate Aminotransferase, domain 1"/>
    <property type="match status" value="1"/>
</dbReference>
<dbReference type="Proteomes" id="UP000250369">
    <property type="component" value="Unassembled WGS sequence"/>
</dbReference>
<dbReference type="InterPro" id="IPR006680">
    <property type="entry name" value="Amidohydro-rel"/>
</dbReference>
<keyword evidence="5" id="KW-1185">Reference proteome</keyword>
<evidence type="ECO:0000313" key="4">
    <source>
        <dbReference type="EMBL" id="RAV15304.1"/>
    </source>
</evidence>
<keyword evidence="2" id="KW-0663">Pyridoxal phosphate</keyword>
<dbReference type="GO" id="GO:0008483">
    <property type="term" value="F:transaminase activity"/>
    <property type="evidence" value="ECO:0007669"/>
    <property type="project" value="UniProtKB-KW"/>
</dbReference>
<dbReference type="Gene3D" id="3.40.640.10">
    <property type="entry name" value="Type I PLP-dependent aspartate aminotransferase-like (Major domain)"/>
    <property type="match status" value="1"/>
</dbReference>
<evidence type="ECO:0000313" key="5">
    <source>
        <dbReference type="Proteomes" id="UP000250369"/>
    </source>
</evidence>
<dbReference type="SUPFAM" id="SSF53383">
    <property type="entry name" value="PLP-dependent transferases"/>
    <property type="match status" value="1"/>
</dbReference>
<dbReference type="SUPFAM" id="SSF51556">
    <property type="entry name" value="Metallo-dependent hydrolases"/>
    <property type="match status" value="1"/>
</dbReference>
<proteinExistence type="predicted"/>
<keyword evidence="4" id="KW-0808">Transferase</keyword>
<dbReference type="InterPro" id="IPR032466">
    <property type="entry name" value="Metal_Hydrolase"/>
</dbReference>
<dbReference type="InterPro" id="IPR015421">
    <property type="entry name" value="PyrdxlP-dep_Trfase_major"/>
</dbReference>
<dbReference type="PANTHER" id="PTHR43713">
    <property type="entry name" value="GLUTAMATE-1-SEMIALDEHYDE 2,1-AMINOMUTASE"/>
    <property type="match status" value="1"/>
</dbReference>
<dbReference type="InterPro" id="IPR015422">
    <property type="entry name" value="PyrdxlP-dep_Trfase_small"/>
</dbReference>
<dbReference type="PANTHER" id="PTHR43713:SF3">
    <property type="entry name" value="GLUTAMATE-1-SEMIALDEHYDE 2,1-AMINOMUTASE 1, CHLOROPLASTIC-RELATED"/>
    <property type="match status" value="1"/>
</dbReference>
<sequence length="760" mass="84435">MKIRMEDMAMREHFTFTEKDLQIREQLEGFVPGRIFDAHAHIWRVRDLNYSGESIWTEGGGEMSADRWRASVEQLLGRRVQGGLLFPAPFKSCDLDGANRYLIEQLAGETNSRGLILIAPGYSDEQISLFLQNEKIVGFKPYHCFSSRQVTADSEIVEFVPERFWQLADRHELVIMLHIVKDSAMADPENQKQLRDLCSRYPKAKCVLAHAGRSFHAPHAYNVKALRGLENVYFDMSAVCEAEAIAPVLYEFGPEKLMWGSDFPVSDIRGKAVTVGDGFFWMQKETLDWGHAAGRTEPTLVGLESLRALKSAADMIGLNKTDIEHIFYDNAMRLTKQATAHDNRTQRLYSAAKAIIPGGTQFLRPELQARDKWPAYFSEARGCEVWDLDRKHYYDMSTNGIGSCLLGYRDEDVTRAVKRRLHLGGISTFYAPEEAELSERLLDIHPWAQQVGYTRTGGEACSLAVRIARATTNRSIVAVCGRHGRSDGDLAASLGVDDALNVHLPHESASPGVPGELSEKIVTFRANDKQAFDQLIGRYGDRLAAVLMEPCRYEDPEPGFLEYVRDETHRAGGLLIFDEITIGWRLHAGGAHLRQGVYPDIAVFAKTLGNGYPIGAVIGTSEAMEGAHRSFLSSASCTDSVGPAAALATLERMRAVNVPGIIADAGSAVKGAWKTYGLQSGLLIKAIDGYPCLARFEFTGEYADELKNQYTVKMLNRGFLAGTDFYPTLAHTPEIVASYGQAIGEVFTELAGMLERRRQE</sequence>
<dbReference type="InterPro" id="IPR005814">
    <property type="entry name" value="Aminotrans_3"/>
</dbReference>
<reference evidence="4 5" key="1">
    <citation type="journal article" date="2009" name="Int. J. Syst. Evol. Microbiol.">
        <title>Paenibacillus contaminans sp. nov., isolated from a contaminated laboratory plate.</title>
        <authorList>
            <person name="Chou J.H."/>
            <person name="Lee J.H."/>
            <person name="Lin M.C."/>
            <person name="Chang P.S."/>
            <person name="Arun A.B."/>
            <person name="Young C.C."/>
            <person name="Chen W.M."/>
        </authorList>
    </citation>
    <scope>NUCLEOTIDE SEQUENCE [LARGE SCALE GENOMIC DNA]</scope>
    <source>
        <strain evidence="4 5">CKOBP-6</strain>
    </source>
</reference>
<dbReference type="Pfam" id="PF00202">
    <property type="entry name" value="Aminotran_3"/>
    <property type="match status" value="1"/>
</dbReference>
<keyword evidence="4" id="KW-0032">Aminotransferase</keyword>
<dbReference type="GO" id="GO:0030170">
    <property type="term" value="F:pyridoxal phosphate binding"/>
    <property type="evidence" value="ECO:0007669"/>
    <property type="project" value="InterPro"/>
</dbReference>
<dbReference type="GO" id="GO:0016787">
    <property type="term" value="F:hydrolase activity"/>
    <property type="evidence" value="ECO:0007669"/>
    <property type="project" value="InterPro"/>
</dbReference>
<gene>
    <name evidence="4" type="ORF">DQG23_30340</name>
</gene>
<organism evidence="4 5">
    <name type="scientific">Paenibacillus contaminans</name>
    <dbReference type="NCBI Taxonomy" id="450362"/>
    <lineage>
        <taxon>Bacteria</taxon>
        <taxon>Bacillati</taxon>
        <taxon>Bacillota</taxon>
        <taxon>Bacilli</taxon>
        <taxon>Bacillales</taxon>
        <taxon>Paenibacillaceae</taxon>
        <taxon>Paenibacillus</taxon>
    </lineage>
</organism>
<dbReference type="AlphaFoldDB" id="A0A329M5T7"/>
<name>A0A329M5T7_9BACL</name>
<dbReference type="Pfam" id="PF04909">
    <property type="entry name" value="Amidohydro_2"/>
    <property type="match status" value="1"/>
</dbReference>
<feature type="domain" description="Amidohydrolase-related" evidence="3">
    <location>
        <begin position="37"/>
        <end position="334"/>
    </location>
</feature>
<comment type="caution">
    <text evidence="4">The sequence shown here is derived from an EMBL/GenBank/DDBJ whole genome shotgun (WGS) entry which is preliminary data.</text>
</comment>
<evidence type="ECO:0000259" key="3">
    <source>
        <dbReference type="Pfam" id="PF04909"/>
    </source>
</evidence>
<accession>A0A329M5T7</accession>
<dbReference type="EMBL" id="QMFB01000024">
    <property type="protein sequence ID" value="RAV15304.1"/>
    <property type="molecule type" value="Genomic_DNA"/>
</dbReference>
<evidence type="ECO:0000256" key="2">
    <source>
        <dbReference type="ARBA" id="ARBA00022898"/>
    </source>
</evidence>